<evidence type="ECO:0000256" key="2">
    <source>
        <dbReference type="SAM" id="Phobius"/>
    </source>
</evidence>
<keyword evidence="2" id="KW-0472">Membrane</keyword>
<dbReference type="Proteomes" id="UP001144673">
    <property type="component" value="Chromosome 1"/>
</dbReference>
<keyword evidence="2" id="KW-1133">Transmembrane helix</keyword>
<dbReference type="RefSeq" id="XP_056058898.1">
    <property type="nucleotide sequence ID" value="XM_056203438.1"/>
</dbReference>
<proteinExistence type="predicted"/>
<feature type="region of interest" description="Disordered" evidence="1">
    <location>
        <begin position="50"/>
        <end position="71"/>
    </location>
</feature>
<feature type="transmembrane region" description="Helical" evidence="2">
    <location>
        <begin position="6"/>
        <end position="26"/>
    </location>
</feature>
<dbReference type="EMBL" id="JAJHUN010000001">
    <property type="protein sequence ID" value="KAJ4163983.1"/>
    <property type="molecule type" value="Genomic_DNA"/>
</dbReference>
<evidence type="ECO:0000313" key="3">
    <source>
        <dbReference type="EMBL" id="KAJ4163983.1"/>
    </source>
</evidence>
<protein>
    <submittedName>
        <fullName evidence="3">Uncharacterized protein</fullName>
    </submittedName>
</protein>
<evidence type="ECO:0000313" key="4">
    <source>
        <dbReference type="Proteomes" id="UP001144673"/>
    </source>
</evidence>
<keyword evidence="4" id="KW-1185">Reference proteome</keyword>
<keyword evidence="2" id="KW-0812">Transmembrane</keyword>
<accession>A0A9W8QL72</accession>
<reference evidence="3" key="1">
    <citation type="journal article" date="2023" name="Access Microbiol">
        <title>De-novo genome assembly for Akanthomyces muscarius, a biocontrol agent of insect agricultural pests.</title>
        <authorList>
            <person name="Erdos Z."/>
            <person name="Studholme D.J."/>
            <person name="Raymond B."/>
            <person name="Sharma M."/>
        </authorList>
    </citation>
    <scope>NUCLEOTIDE SEQUENCE</scope>
    <source>
        <strain evidence="3">Ve6</strain>
    </source>
</reference>
<gene>
    <name evidence="3" type="ORF">LMH87_005676</name>
</gene>
<comment type="caution">
    <text evidence="3">The sequence shown here is derived from an EMBL/GenBank/DDBJ whole genome shotgun (WGS) entry which is preliminary data.</text>
</comment>
<name>A0A9W8QL72_AKAMU</name>
<dbReference type="GeneID" id="80892835"/>
<feature type="compositionally biased region" description="Pro residues" evidence="1">
    <location>
        <begin position="54"/>
        <end position="63"/>
    </location>
</feature>
<dbReference type="AlphaFoldDB" id="A0A9W8QL72"/>
<sequence>MHLTPEAIIGIIALVLALPPVLIILWRWRKSTWRASLPVTEGQFAPRHSWQLPLLPPPSPPPSSSSSSSSSFFNITRALHSQYPTTRLHEHEQQEFFYVAVYQGSTWRSPEHPSHRQNSTDGRWQ</sequence>
<organism evidence="3 4">
    <name type="scientific">Akanthomyces muscarius</name>
    <name type="common">Entomopathogenic fungus</name>
    <name type="synonym">Lecanicillium muscarium</name>
    <dbReference type="NCBI Taxonomy" id="2231603"/>
    <lineage>
        <taxon>Eukaryota</taxon>
        <taxon>Fungi</taxon>
        <taxon>Dikarya</taxon>
        <taxon>Ascomycota</taxon>
        <taxon>Pezizomycotina</taxon>
        <taxon>Sordariomycetes</taxon>
        <taxon>Hypocreomycetidae</taxon>
        <taxon>Hypocreales</taxon>
        <taxon>Cordycipitaceae</taxon>
        <taxon>Akanthomyces</taxon>
    </lineage>
</organism>
<evidence type="ECO:0000256" key="1">
    <source>
        <dbReference type="SAM" id="MobiDB-lite"/>
    </source>
</evidence>
<dbReference type="KEGG" id="amus:LMH87_005676"/>